<dbReference type="Proteomes" id="UP001420932">
    <property type="component" value="Unassembled WGS sequence"/>
</dbReference>
<sequence>MERLPREVALDIFSRLPITSLQRLKCVSKLWHSLAKDPHLLFMYKATHKNPSLILHCDLHEDHLYLIESDIHAHFDITLLKLDQPFKSVTPTFDILGSCNGFLCLSNSQSPDTLHVYNPLTNESTQLPNTNKNFSHQRVVLGLGFSSKTKEFKVVRTVYAYPPSRLMGIGYIGYGDSDTSLYTLGIDDSWRSQGKAVYWLDGQSPTALVNESLHWLTQAHKYRQFQNIVSFDLATEKFNTVEGPSCDSLKRNWYTLVELGGCLGAVVRTSYYGQLEVWVMKEYKVRESWSKDYAIRAYSPVGFNPDIELSERMQKRRFWKRTVRVVCLLRNGEILLEYGNQKLVCYDPTKDEFKELSFDGLPNCFESVALTLSLVSQKGVQNNNNNNIASVTN</sequence>
<proteinExistence type="predicted"/>
<dbReference type="Pfam" id="PF08268">
    <property type="entry name" value="FBA_3"/>
    <property type="match status" value="1"/>
</dbReference>
<dbReference type="EMBL" id="JBBNAF010000012">
    <property type="protein sequence ID" value="KAK9091943.1"/>
    <property type="molecule type" value="Genomic_DNA"/>
</dbReference>
<dbReference type="Pfam" id="PF12937">
    <property type="entry name" value="F-box-like"/>
    <property type="match status" value="1"/>
</dbReference>
<organism evidence="2 3">
    <name type="scientific">Stephania yunnanensis</name>
    <dbReference type="NCBI Taxonomy" id="152371"/>
    <lineage>
        <taxon>Eukaryota</taxon>
        <taxon>Viridiplantae</taxon>
        <taxon>Streptophyta</taxon>
        <taxon>Embryophyta</taxon>
        <taxon>Tracheophyta</taxon>
        <taxon>Spermatophyta</taxon>
        <taxon>Magnoliopsida</taxon>
        <taxon>Ranunculales</taxon>
        <taxon>Menispermaceae</taxon>
        <taxon>Menispermoideae</taxon>
        <taxon>Cissampelideae</taxon>
        <taxon>Stephania</taxon>
    </lineage>
</organism>
<dbReference type="InterPro" id="IPR017451">
    <property type="entry name" value="F-box-assoc_interact_dom"/>
</dbReference>
<name>A0AAP0ELW0_9MAGN</name>
<protein>
    <recommendedName>
        <fullName evidence="1">F-box domain-containing protein</fullName>
    </recommendedName>
</protein>
<dbReference type="NCBIfam" id="TIGR01640">
    <property type="entry name" value="F_box_assoc_1"/>
    <property type="match status" value="1"/>
</dbReference>
<dbReference type="InterPro" id="IPR050796">
    <property type="entry name" value="SCF_F-box_component"/>
</dbReference>
<dbReference type="PROSITE" id="PS50181">
    <property type="entry name" value="FBOX"/>
    <property type="match status" value="1"/>
</dbReference>
<dbReference type="InterPro" id="IPR001810">
    <property type="entry name" value="F-box_dom"/>
</dbReference>
<dbReference type="SUPFAM" id="SSF81383">
    <property type="entry name" value="F-box domain"/>
    <property type="match status" value="1"/>
</dbReference>
<comment type="caution">
    <text evidence="2">The sequence shown here is derived from an EMBL/GenBank/DDBJ whole genome shotgun (WGS) entry which is preliminary data.</text>
</comment>
<dbReference type="AlphaFoldDB" id="A0AAP0ELW0"/>
<dbReference type="InterPro" id="IPR013187">
    <property type="entry name" value="F-box-assoc_dom_typ3"/>
</dbReference>
<gene>
    <name evidence="2" type="ORF">Syun_026854</name>
</gene>
<reference evidence="2 3" key="1">
    <citation type="submission" date="2024-01" db="EMBL/GenBank/DDBJ databases">
        <title>Genome assemblies of Stephania.</title>
        <authorList>
            <person name="Yang L."/>
        </authorList>
    </citation>
    <scope>NUCLEOTIDE SEQUENCE [LARGE SCALE GENOMIC DNA]</scope>
    <source>
        <strain evidence="2">YNDBR</strain>
        <tissue evidence="2">Leaf</tissue>
    </source>
</reference>
<dbReference type="PANTHER" id="PTHR31672:SF13">
    <property type="entry name" value="F-BOX PROTEIN CPR30-LIKE"/>
    <property type="match status" value="1"/>
</dbReference>
<dbReference type="PANTHER" id="PTHR31672">
    <property type="entry name" value="BNACNNG10540D PROTEIN"/>
    <property type="match status" value="1"/>
</dbReference>
<dbReference type="InterPro" id="IPR011043">
    <property type="entry name" value="Gal_Oxase/kelch_b-propeller"/>
</dbReference>
<evidence type="ECO:0000313" key="2">
    <source>
        <dbReference type="EMBL" id="KAK9091943.1"/>
    </source>
</evidence>
<dbReference type="Gene3D" id="1.20.1280.50">
    <property type="match status" value="1"/>
</dbReference>
<dbReference type="SMART" id="SM00256">
    <property type="entry name" value="FBOX"/>
    <property type="match status" value="1"/>
</dbReference>
<dbReference type="InterPro" id="IPR036047">
    <property type="entry name" value="F-box-like_dom_sf"/>
</dbReference>
<evidence type="ECO:0000313" key="3">
    <source>
        <dbReference type="Proteomes" id="UP001420932"/>
    </source>
</evidence>
<dbReference type="SUPFAM" id="SSF50965">
    <property type="entry name" value="Galactose oxidase, central domain"/>
    <property type="match status" value="1"/>
</dbReference>
<feature type="domain" description="F-box" evidence="1">
    <location>
        <begin position="1"/>
        <end position="45"/>
    </location>
</feature>
<keyword evidence="3" id="KW-1185">Reference proteome</keyword>
<evidence type="ECO:0000259" key="1">
    <source>
        <dbReference type="PROSITE" id="PS50181"/>
    </source>
</evidence>
<accession>A0AAP0ELW0</accession>